<dbReference type="AlphaFoldDB" id="A0A9N9C971"/>
<name>A0A9N9C971_9GLOM</name>
<protein>
    <submittedName>
        <fullName evidence="1">7319_t:CDS:1</fullName>
    </submittedName>
</protein>
<sequence>MSMGSSQPSEEEAGTLQFTCPYPSCKRILKVRNIDEDCFPSHAGSE</sequence>
<dbReference type="Proteomes" id="UP000789739">
    <property type="component" value="Unassembled WGS sequence"/>
</dbReference>
<comment type="caution">
    <text evidence="1">The sequence shown here is derived from an EMBL/GenBank/DDBJ whole genome shotgun (WGS) entry which is preliminary data.</text>
</comment>
<dbReference type="EMBL" id="CAJVPI010001039">
    <property type="protein sequence ID" value="CAG8590804.1"/>
    <property type="molecule type" value="Genomic_DNA"/>
</dbReference>
<feature type="non-terminal residue" evidence="1">
    <location>
        <position position="46"/>
    </location>
</feature>
<accession>A0A9N9C971</accession>
<reference evidence="1" key="1">
    <citation type="submission" date="2021-06" db="EMBL/GenBank/DDBJ databases">
        <authorList>
            <person name="Kallberg Y."/>
            <person name="Tangrot J."/>
            <person name="Rosling A."/>
        </authorList>
    </citation>
    <scope>NUCLEOTIDE SEQUENCE</scope>
    <source>
        <strain evidence="1">BR232B</strain>
    </source>
</reference>
<proteinExistence type="predicted"/>
<organism evidence="1 2">
    <name type="scientific">Paraglomus brasilianum</name>
    <dbReference type="NCBI Taxonomy" id="144538"/>
    <lineage>
        <taxon>Eukaryota</taxon>
        <taxon>Fungi</taxon>
        <taxon>Fungi incertae sedis</taxon>
        <taxon>Mucoromycota</taxon>
        <taxon>Glomeromycotina</taxon>
        <taxon>Glomeromycetes</taxon>
        <taxon>Paraglomerales</taxon>
        <taxon>Paraglomeraceae</taxon>
        <taxon>Paraglomus</taxon>
    </lineage>
</organism>
<evidence type="ECO:0000313" key="2">
    <source>
        <dbReference type="Proteomes" id="UP000789739"/>
    </source>
</evidence>
<gene>
    <name evidence="1" type="ORF">PBRASI_LOCUS7114</name>
</gene>
<keyword evidence="2" id="KW-1185">Reference proteome</keyword>
<evidence type="ECO:0000313" key="1">
    <source>
        <dbReference type="EMBL" id="CAG8590804.1"/>
    </source>
</evidence>